<protein>
    <submittedName>
        <fullName evidence="2">DMP19 family protein</fullName>
    </submittedName>
</protein>
<feature type="domain" description="DNA mimic protein DMP19 C-terminal" evidence="1">
    <location>
        <begin position="31"/>
        <end position="117"/>
    </location>
</feature>
<evidence type="ECO:0000259" key="1">
    <source>
        <dbReference type="Pfam" id="PF14300"/>
    </source>
</evidence>
<dbReference type="InterPro" id="IPR025402">
    <property type="entry name" value="DMP19_C"/>
</dbReference>
<name>A0ABT3FR53_9BACT</name>
<dbReference type="EMBL" id="JAPDDS010000006">
    <property type="protein sequence ID" value="MCW1885445.1"/>
    <property type="molecule type" value="Genomic_DNA"/>
</dbReference>
<reference evidence="2 3" key="1">
    <citation type="submission" date="2022-10" db="EMBL/GenBank/DDBJ databases">
        <title>Luteolibacter flavescens strain MCCC 1K03193, whole genome shotgun sequencing project.</title>
        <authorList>
            <person name="Zhao G."/>
            <person name="Shen L."/>
        </authorList>
    </citation>
    <scope>NUCLEOTIDE SEQUENCE [LARGE SCALE GENOMIC DNA]</scope>
    <source>
        <strain evidence="2 3">MCCC 1K03193</strain>
    </source>
</reference>
<evidence type="ECO:0000313" key="3">
    <source>
        <dbReference type="Proteomes" id="UP001207930"/>
    </source>
</evidence>
<proteinExistence type="predicted"/>
<sequence>MSTGYWSLVEPLWDDISIYDAPDVFLRQYAEAPERARLLFAAHWAQSEFMNGGLGQFFSNPTGVLAPEAVEAFRAMGMRHCADLLAEAMAFFGDPYPRDRQTREAILERYLEEQGGDAIPLLEQENAMAVHIEEEAGGFDDAADRYAAGG</sequence>
<dbReference type="Pfam" id="PF14300">
    <property type="entry name" value="DMP19"/>
    <property type="match status" value="1"/>
</dbReference>
<organism evidence="2 3">
    <name type="scientific">Luteolibacter flavescens</name>
    <dbReference type="NCBI Taxonomy" id="1859460"/>
    <lineage>
        <taxon>Bacteria</taxon>
        <taxon>Pseudomonadati</taxon>
        <taxon>Verrucomicrobiota</taxon>
        <taxon>Verrucomicrobiia</taxon>
        <taxon>Verrucomicrobiales</taxon>
        <taxon>Verrucomicrobiaceae</taxon>
        <taxon>Luteolibacter</taxon>
    </lineage>
</organism>
<dbReference type="Proteomes" id="UP001207930">
    <property type="component" value="Unassembled WGS sequence"/>
</dbReference>
<gene>
    <name evidence="2" type="ORF">OKA04_11955</name>
</gene>
<evidence type="ECO:0000313" key="2">
    <source>
        <dbReference type="EMBL" id="MCW1885445.1"/>
    </source>
</evidence>
<comment type="caution">
    <text evidence="2">The sequence shown here is derived from an EMBL/GenBank/DDBJ whole genome shotgun (WGS) entry which is preliminary data.</text>
</comment>
<keyword evidence="3" id="KW-1185">Reference proteome</keyword>
<dbReference type="Gene3D" id="1.20.1420.60">
    <property type="match status" value="1"/>
</dbReference>
<accession>A0ABT3FR53</accession>
<dbReference type="RefSeq" id="WP_264501402.1">
    <property type="nucleotide sequence ID" value="NZ_JAPDDS010000006.1"/>
</dbReference>